<dbReference type="Pfam" id="PF03942">
    <property type="entry name" value="DTW"/>
    <property type="match status" value="1"/>
</dbReference>
<keyword evidence="2" id="KW-0808">Transferase</keyword>
<dbReference type="EC" id="2.5.1.25" evidence="1"/>
<keyword evidence="8" id="KW-1185">Reference proteome</keyword>
<dbReference type="EMBL" id="AZIL01002246">
    <property type="protein sequence ID" value="EWM22226.1"/>
    <property type="molecule type" value="Genomic_DNA"/>
</dbReference>
<dbReference type="GO" id="GO:0016432">
    <property type="term" value="F:tRNA-uridine aminocarboxypropyltransferase activity"/>
    <property type="evidence" value="ECO:0007669"/>
    <property type="project" value="UniProtKB-EC"/>
</dbReference>
<evidence type="ECO:0000256" key="3">
    <source>
        <dbReference type="ARBA" id="ARBA00022691"/>
    </source>
</evidence>
<evidence type="ECO:0000256" key="4">
    <source>
        <dbReference type="ARBA" id="ARBA00022694"/>
    </source>
</evidence>
<evidence type="ECO:0000256" key="2">
    <source>
        <dbReference type="ARBA" id="ARBA00022679"/>
    </source>
</evidence>
<proteinExistence type="predicted"/>
<reference evidence="7 8" key="1">
    <citation type="journal article" date="2014" name="Mol. Plant">
        <title>Chromosome Scale Genome Assembly and Transcriptome Profiling of Nannochloropsis gaditana in Nitrogen Depletion.</title>
        <authorList>
            <person name="Corteggiani Carpinelli E."/>
            <person name="Telatin A."/>
            <person name="Vitulo N."/>
            <person name="Forcato C."/>
            <person name="D'Angelo M."/>
            <person name="Schiavon R."/>
            <person name="Vezzi A."/>
            <person name="Giacometti G.M."/>
            <person name="Morosinotto T."/>
            <person name="Valle G."/>
        </authorList>
    </citation>
    <scope>NUCLEOTIDE SEQUENCE [LARGE SCALE GENOMIC DNA]</scope>
    <source>
        <strain evidence="7 8">B-31</strain>
    </source>
</reference>
<sequence length="165" mass="17855">MQDEGEGAGGGWPLPACTFQDICSLPQQRQSCKRCRRPLRVCLCSSLPPRLFALPPHVSLLVLQHTAEARSNPVTCTVPILQAVIEGERQGLREAGYSNRGGKASSGELWRRERESVSPESGGGLCVVECSSKGVDGLKDRRVVRALRDKGSLVLYPAEGAKDSR</sequence>
<dbReference type="Proteomes" id="UP000019335">
    <property type="component" value="Unassembled WGS sequence"/>
</dbReference>
<feature type="domain" description="DTW" evidence="6">
    <location>
        <begin position="29"/>
        <end position="163"/>
    </location>
</feature>
<evidence type="ECO:0000256" key="5">
    <source>
        <dbReference type="ARBA" id="ARBA00048718"/>
    </source>
</evidence>
<accession>W7TP88</accession>
<keyword evidence="3" id="KW-0949">S-adenosyl-L-methionine</keyword>
<dbReference type="OrthoDB" id="408541at2759"/>
<comment type="catalytic activity">
    <reaction evidence="5">
        <text>a uridine in tRNA + S-adenosyl-L-methionine = a 3-[(3S)-3-amino-3-carboxypropyl]uridine in tRNA + S-methyl-5'-thioadenosine + H(+)</text>
        <dbReference type="Rhea" id="RHEA:62432"/>
        <dbReference type="Rhea" id="RHEA-COMP:13339"/>
        <dbReference type="Rhea" id="RHEA-COMP:16092"/>
        <dbReference type="ChEBI" id="CHEBI:15378"/>
        <dbReference type="ChEBI" id="CHEBI:17509"/>
        <dbReference type="ChEBI" id="CHEBI:59789"/>
        <dbReference type="ChEBI" id="CHEBI:65315"/>
        <dbReference type="ChEBI" id="CHEBI:82930"/>
        <dbReference type="EC" id="2.5.1.25"/>
    </reaction>
</comment>
<organism evidence="7 8">
    <name type="scientific">Nannochloropsis gaditana</name>
    <dbReference type="NCBI Taxonomy" id="72520"/>
    <lineage>
        <taxon>Eukaryota</taxon>
        <taxon>Sar</taxon>
        <taxon>Stramenopiles</taxon>
        <taxon>Ochrophyta</taxon>
        <taxon>Eustigmatophyceae</taxon>
        <taxon>Eustigmatales</taxon>
        <taxon>Monodopsidaceae</taxon>
        <taxon>Nannochloropsis</taxon>
    </lineage>
</organism>
<evidence type="ECO:0000313" key="7">
    <source>
        <dbReference type="EMBL" id="EWM22226.1"/>
    </source>
</evidence>
<dbReference type="InterPro" id="IPR005636">
    <property type="entry name" value="DTW"/>
</dbReference>
<keyword evidence="4" id="KW-0819">tRNA processing</keyword>
<gene>
    <name evidence="7" type="ORF">Naga_100312g1</name>
</gene>
<name>W7TP88_9STRA</name>
<evidence type="ECO:0000256" key="1">
    <source>
        <dbReference type="ARBA" id="ARBA00012386"/>
    </source>
</evidence>
<evidence type="ECO:0000313" key="8">
    <source>
        <dbReference type="Proteomes" id="UP000019335"/>
    </source>
</evidence>
<dbReference type="GO" id="GO:0008033">
    <property type="term" value="P:tRNA processing"/>
    <property type="evidence" value="ECO:0007669"/>
    <property type="project" value="UniProtKB-KW"/>
</dbReference>
<evidence type="ECO:0000259" key="6">
    <source>
        <dbReference type="Pfam" id="PF03942"/>
    </source>
</evidence>
<protein>
    <recommendedName>
        <fullName evidence="1">tRNA-uridine aminocarboxypropyltransferase</fullName>
        <ecNumber evidence="1">2.5.1.25</ecNumber>
    </recommendedName>
</protein>
<comment type="caution">
    <text evidence="7">The sequence shown here is derived from an EMBL/GenBank/DDBJ whole genome shotgun (WGS) entry which is preliminary data.</text>
</comment>
<dbReference type="AlphaFoldDB" id="W7TP88"/>